<feature type="non-terminal residue" evidence="2">
    <location>
        <position position="533"/>
    </location>
</feature>
<organism evidence="2">
    <name type="scientific">hydrothermal vent metagenome</name>
    <dbReference type="NCBI Taxonomy" id="652676"/>
    <lineage>
        <taxon>unclassified sequences</taxon>
        <taxon>metagenomes</taxon>
        <taxon>ecological metagenomes</taxon>
    </lineage>
</organism>
<dbReference type="EMBL" id="UOFS01000030">
    <property type="protein sequence ID" value="VAW96775.1"/>
    <property type="molecule type" value="Genomic_DNA"/>
</dbReference>
<evidence type="ECO:0000259" key="1">
    <source>
        <dbReference type="Pfam" id="PF13229"/>
    </source>
</evidence>
<feature type="domain" description="Right handed beta helix" evidence="1">
    <location>
        <begin position="210"/>
        <end position="348"/>
    </location>
</feature>
<dbReference type="InterPro" id="IPR012334">
    <property type="entry name" value="Pectin_lyas_fold"/>
</dbReference>
<dbReference type="SUPFAM" id="SSF81296">
    <property type="entry name" value="E set domains"/>
    <property type="match status" value="1"/>
</dbReference>
<dbReference type="Gene3D" id="2.160.20.10">
    <property type="entry name" value="Single-stranded right-handed beta-helix, Pectin lyase-like"/>
    <property type="match status" value="1"/>
</dbReference>
<accession>A0A3B0ZTB1</accession>
<proteinExistence type="predicted"/>
<dbReference type="Pfam" id="PF13229">
    <property type="entry name" value="Beta_helix"/>
    <property type="match status" value="1"/>
</dbReference>
<dbReference type="InterPro" id="IPR006626">
    <property type="entry name" value="PbH1"/>
</dbReference>
<reference evidence="2" key="1">
    <citation type="submission" date="2018-06" db="EMBL/GenBank/DDBJ databases">
        <authorList>
            <person name="Zhirakovskaya E."/>
        </authorList>
    </citation>
    <scope>NUCLEOTIDE SEQUENCE</scope>
</reference>
<dbReference type="SMART" id="SM00710">
    <property type="entry name" value="PbH1"/>
    <property type="match status" value="8"/>
</dbReference>
<gene>
    <name evidence="2" type="ORF">MNBD_GAMMA22-1209</name>
</gene>
<dbReference type="InterPro" id="IPR011050">
    <property type="entry name" value="Pectin_lyase_fold/virulence"/>
</dbReference>
<dbReference type="SUPFAM" id="SSF51126">
    <property type="entry name" value="Pectin lyase-like"/>
    <property type="match status" value="2"/>
</dbReference>
<evidence type="ECO:0000313" key="2">
    <source>
        <dbReference type="EMBL" id="VAW96775.1"/>
    </source>
</evidence>
<name>A0A3B0ZTB1_9ZZZZ</name>
<dbReference type="AlphaFoldDB" id="A0A3B0ZTB1"/>
<protein>
    <recommendedName>
        <fullName evidence="1">Right handed beta helix domain-containing protein</fullName>
    </recommendedName>
</protein>
<dbReference type="Gene3D" id="2.60.40.650">
    <property type="match status" value="1"/>
</dbReference>
<sequence length="533" mass="56987">MRANKGILRLISVAFLLVIQNIALAVVNHSGVLVSDEVWDNVDTHLVTGDVTVPVGITLTISQGAIVNFETSDDQSSGIDAARTELIVSGNLQISGVLGSVVTLTSNAALVNAAGDWYGIRVINGGSLTVRYAVIDYAVTGIDYRVTSAVLVAPLIEDSVIQNTSVNGIYLESKGGAQVSPSIQRNTINAIGSRGVYVWTQDSGTTVTSEVSGNTISNTGLNGIYNYVVNSAREAGNYTSNIVHTTGTGTTNANDQIAYRVYTSGGASNTSNYRISKNQIYNSAGTGLEVFANYGSTVLDFRENIVRDNAQYGAYLRGMYYGFTVTVVGNQFYNNGNAGLLVVDENTTYPSLLNSVVMLNESRNNVAQGFFLRSARPLSVVYNSVHDNGGEGMLLDVVGPSQINFNNLYTNSTVALDGMQVRNNRAGTVDASYNWWDTVSTDEMNLGGNPKNISGIFDIYDDLTKGNVKYANWFTAIQTEPLSTAPQSWIKTPVDGSEFKASTYIISGSASSIDPIDRVEVSTDGGVTWFVAT</sequence>
<dbReference type="InterPro" id="IPR014756">
    <property type="entry name" value="Ig_E-set"/>
</dbReference>
<dbReference type="InterPro" id="IPR039448">
    <property type="entry name" value="Beta_helix"/>
</dbReference>